<evidence type="ECO:0000313" key="2">
    <source>
        <dbReference type="Proteomes" id="UP001307705"/>
    </source>
</evidence>
<name>A0ABQ6PVG0_9BACT</name>
<reference evidence="1 2" key="1">
    <citation type="submission" date="2023-08" db="EMBL/GenBank/DDBJ databases">
        <title>Draft genome sequence of Algoriphagus taiwanensis.</title>
        <authorList>
            <person name="Takatani N."/>
            <person name="Hosokawa M."/>
            <person name="Sawabe T."/>
        </authorList>
    </citation>
    <scope>NUCLEOTIDE SEQUENCE [LARGE SCALE GENOMIC DNA]</scope>
    <source>
        <strain evidence="1 2">JCM 19755</strain>
    </source>
</reference>
<dbReference type="Proteomes" id="UP001307705">
    <property type="component" value="Unassembled WGS sequence"/>
</dbReference>
<evidence type="ECO:0000313" key="1">
    <source>
        <dbReference type="EMBL" id="GMQ31946.1"/>
    </source>
</evidence>
<comment type="caution">
    <text evidence="1">The sequence shown here is derived from an EMBL/GenBank/DDBJ whole genome shotgun (WGS) entry which is preliminary data.</text>
</comment>
<protein>
    <submittedName>
        <fullName evidence="1">Uncharacterized protein</fullName>
    </submittedName>
</protein>
<sequence length="99" mass="11425">MEISIVINGVKYCANLVSHNSIEEFNKTIRSNLRLLLDMSKFSLIESSKNLTIIRYKGVGILSLTIKEIEKENYKERISSINRLEELITNEVIRRVANL</sequence>
<gene>
    <name evidence="1" type="ORF">Ataiwa_02180</name>
</gene>
<dbReference type="EMBL" id="BTPE01000001">
    <property type="protein sequence ID" value="GMQ31946.1"/>
    <property type="molecule type" value="Genomic_DNA"/>
</dbReference>
<proteinExistence type="predicted"/>
<accession>A0ABQ6PVG0</accession>
<keyword evidence="2" id="KW-1185">Reference proteome</keyword>
<organism evidence="1 2">
    <name type="scientific">Algoriphagus taiwanensis</name>
    <dbReference type="NCBI Taxonomy" id="1445656"/>
    <lineage>
        <taxon>Bacteria</taxon>
        <taxon>Pseudomonadati</taxon>
        <taxon>Bacteroidota</taxon>
        <taxon>Cytophagia</taxon>
        <taxon>Cytophagales</taxon>
        <taxon>Cyclobacteriaceae</taxon>
        <taxon>Algoriphagus</taxon>
    </lineage>
</organism>